<evidence type="ECO:0000256" key="2">
    <source>
        <dbReference type="ARBA" id="ARBA00022801"/>
    </source>
</evidence>
<dbReference type="PANTHER" id="PTHR34983">
    <property type="entry name" value="ARABINOGALACTAN ENDO-BETA-1,4-GALACTANASE A"/>
    <property type="match status" value="1"/>
</dbReference>
<dbReference type="GO" id="GO:0015926">
    <property type="term" value="F:glucosidase activity"/>
    <property type="evidence" value="ECO:0007669"/>
    <property type="project" value="InterPro"/>
</dbReference>
<sequence length="390" mass="43844">MKKKRTFILGTVLSVLAFSTAAALSFTVLASEGEKEVDETFIKGADVSLLQKVERGGGTFYDNGVEKDALEILKDNGVNYIRLKIWEDPVNVGGANDLEETVTMAQRIKDYDMSFLLNFHYSNFWADPERQNKPTAWEDLTFDELVDVVYDHTAETLQALEEVDALPDMIQIGNEIQSGMLWPDGKTWGEEQGVDYGGFENLLQLVNAGIDAIHDTLPENHSVDIMLHLADGGDNDLYRWWFDEMLAHGVHDFDVIGLSYYPYWHGSLNDLQANLNDISERYNKDVIVVETSYAHTLEDGDGFPNIFGTEEEVEGGYPATVEGQTAFLEDVMSVIHGVPNDHGRGFFYWEPTWIPAENAGWKDGEGNAWDNQTLFDFDGNALPSLKIFNE</sequence>
<dbReference type="GO" id="GO:0031218">
    <property type="term" value="F:arabinogalactan endo-1,4-beta-galactosidase activity"/>
    <property type="evidence" value="ECO:0007669"/>
    <property type="project" value="UniProtKB-EC"/>
</dbReference>
<organism evidence="5 6">
    <name type="scientific">Salipaludibacillus agaradhaerens</name>
    <name type="common">Bacillus agaradhaerens</name>
    <dbReference type="NCBI Taxonomy" id="76935"/>
    <lineage>
        <taxon>Bacteria</taxon>
        <taxon>Bacillati</taxon>
        <taxon>Bacillota</taxon>
        <taxon>Bacilli</taxon>
        <taxon>Bacillales</taxon>
        <taxon>Bacillaceae</taxon>
    </lineage>
</organism>
<comment type="similarity">
    <text evidence="1 4">Belongs to the glycosyl hydrolase 53 family.</text>
</comment>
<dbReference type="GO" id="GO:0045490">
    <property type="term" value="P:pectin catabolic process"/>
    <property type="evidence" value="ECO:0007669"/>
    <property type="project" value="TreeGrafter"/>
</dbReference>
<protein>
    <recommendedName>
        <fullName evidence="4">Arabinogalactan endo-beta-1,4-galactanase</fullName>
        <ecNumber evidence="4">3.2.1.89</ecNumber>
    </recommendedName>
</protein>
<keyword evidence="3 4" id="KW-0326">Glycosidase</keyword>
<dbReference type="Pfam" id="PF07745">
    <property type="entry name" value="Glyco_hydro_53"/>
    <property type="match status" value="1"/>
</dbReference>
<feature type="signal peptide" evidence="4">
    <location>
        <begin position="1"/>
        <end position="30"/>
    </location>
</feature>
<dbReference type="EC" id="3.2.1.89" evidence="4"/>
<dbReference type="InterPro" id="IPR017853">
    <property type="entry name" value="GH"/>
</dbReference>
<evidence type="ECO:0000313" key="6">
    <source>
        <dbReference type="Proteomes" id="UP001057753"/>
    </source>
</evidence>
<dbReference type="InterPro" id="IPR011683">
    <property type="entry name" value="Glyco_hydro_53"/>
</dbReference>
<comment type="caution">
    <text evidence="5">The sequence shown here is derived from an EMBL/GenBank/DDBJ whole genome shotgun (WGS) entry which is preliminary data.</text>
</comment>
<reference evidence="5" key="1">
    <citation type="submission" date="2020-06" db="EMBL/GenBank/DDBJ databases">
        <title>Insight into the genomes of haloalkaliphilic bacilli from Kenyan soda lakes.</title>
        <authorList>
            <person name="Mwirichia R."/>
            <person name="Villamizar G.C."/>
            <person name="Poehlein A."/>
            <person name="Mugweru J."/>
            <person name="Kipnyargis A."/>
            <person name="Kiplimo D."/>
            <person name="Orwa P."/>
            <person name="Daniel R."/>
        </authorList>
    </citation>
    <scope>NUCLEOTIDE SEQUENCE</scope>
    <source>
        <strain evidence="5">B1096_S55</strain>
    </source>
</reference>
<name>A0A9Q4FZB4_SALAG</name>
<dbReference type="Proteomes" id="UP001057753">
    <property type="component" value="Unassembled WGS sequence"/>
</dbReference>
<gene>
    <name evidence="5" type="ORF">HXA33_11820</name>
</gene>
<accession>A0A9Q4FZB4</accession>
<proteinExistence type="inferred from homology"/>
<dbReference type="Gene3D" id="3.20.20.80">
    <property type="entry name" value="Glycosidases"/>
    <property type="match status" value="1"/>
</dbReference>
<dbReference type="RefSeq" id="WP_257821641.1">
    <property type="nucleotide sequence ID" value="NZ_JABXYM010000001.1"/>
</dbReference>
<comment type="catalytic activity">
    <reaction evidence="4">
        <text>The enzyme specifically hydrolyzes (1-&gt;4)-beta-D-galactosidic linkages in type I arabinogalactans.</text>
        <dbReference type="EC" id="3.2.1.89"/>
    </reaction>
</comment>
<keyword evidence="6" id="KW-1185">Reference proteome</keyword>
<keyword evidence="2 4" id="KW-0378">Hydrolase</keyword>
<dbReference type="EMBL" id="JABXYM010000001">
    <property type="protein sequence ID" value="MCR6097231.1"/>
    <property type="molecule type" value="Genomic_DNA"/>
</dbReference>
<dbReference type="PANTHER" id="PTHR34983:SF2">
    <property type="entry name" value="ENDO-BETA-1,4-GALACTANASE"/>
    <property type="match status" value="1"/>
</dbReference>
<evidence type="ECO:0000256" key="3">
    <source>
        <dbReference type="ARBA" id="ARBA00023295"/>
    </source>
</evidence>
<keyword evidence="4" id="KW-0732">Signal</keyword>
<dbReference type="AlphaFoldDB" id="A0A9Q4FZB4"/>
<evidence type="ECO:0000313" key="5">
    <source>
        <dbReference type="EMBL" id="MCR6097231.1"/>
    </source>
</evidence>
<evidence type="ECO:0000256" key="4">
    <source>
        <dbReference type="RuleBase" id="RU361192"/>
    </source>
</evidence>
<feature type="chain" id="PRO_5040545716" description="Arabinogalactan endo-beta-1,4-galactanase" evidence="4">
    <location>
        <begin position="31"/>
        <end position="390"/>
    </location>
</feature>
<dbReference type="SUPFAM" id="SSF51445">
    <property type="entry name" value="(Trans)glycosidases"/>
    <property type="match status" value="1"/>
</dbReference>
<evidence type="ECO:0000256" key="1">
    <source>
        <dbReference type="ARBA" id="ARBA00010687"/>
    </source>
</evidence>